<protein>
    <recommendedName>
        <fullName evidence="8">BZIP domain-containing protein</fullName>
    </recommendedName>
</protein>
<dbReference type="EMBL" id="LR899663">
    <property type="protein sequence ID" value="CAD7241545.1"/>
    <property type="molecule type" value="Genomic_DNA"/>
</dbReference>
<comment type="similarity">
    <text evidence="2">Belongs to the bZIP family. NFIL3 subfamily.</text>
</comment>
<evidence type="ECO:0000313" key="9">
    <source>
        <dbReference type="EMBL" id="CAD7241545.1"/>
    </source>
</evidence>
<dbReference type="GO" id="GO:0000978">
    <property type="term" value="F:RNA polymerase II cis-regulatory region sequence-specific DNA binding"/>
    <property type="evidence" value="ECO:0007669"/>
    <property type="project" value="TreeGrafter"/>
</dbReference>
<keyword evidence="5" id="KW-0804">Transcription</keyword>
<dbReference type="Gene3D" id="1.20.5.170">
    <property type="match status" value="1"/>
</dbReference>
<feature type="compositionally biased region" description="Basic and acidic residues" evidence="7">
    <location>
        <begin position="267"/>
        <end position="276"/>
    </location>
</feature>
<dbReference type="GO" id="GO:0005634">
    <property type="term" value="C:nucleus"/>
    <property type="evidence" value="ECO:0007669"/>
    <property type="project" value="UniProtKB-SubCell"/>
</dbReference>
<evidence type="ECO:0000256" key="5">
    <source>
        <dbReference type="ARBA" id="ARBA00023163"/>
    </source>
</evidence>
<dbReference type="EMBL" id="CAJPEV010000146">
    <property type="protein sequence ID" value="CAG0881372.1"/>
    <property type="molecule type" value="Genomic_DNA"/>
</dbReference>
<dbReference type="PROSITE" id="PS50217">
    <property type="entry name" value="BZIP"/>
    <property type="match status" value="1"/>
</dbReference>
<evidence type="ECO:0000313" key="10">
    <source>
        <dbReference type="Proteomes" id="UP000677054"/>
    </source>
</evidence>
<dbReference type="CDD" id="cd14695">
    <property type="entry name" value="bZIP_HLF"/>
    <property type="match status" value="1"/>
</dbReference>
<keyword evidence="6" id="KW-0539">Nucleus</keyword>
<dbReference type="Pfam" id="PF07716">
    <property type="entry name" value="bZIP_2"/>
    <property type="match status" value="1"/>
</dbReference>
<feature type="region of interest" description="Disordered" evidence="7">
    <location>
        <begin position="240"/>
        <end position="335"/>
    </location>
</feature>
<dbReference type="SUPFAM" id="SSF57959">
    <property type="entry name" value="Leucine zipper domain"/>
    <property type="match status" value="1"/>
</dbReference>
<organism evidence="9">
    <name type="scientific">Darwinula stevensoni</name>
    <dbReference type="NCBI Taxonomy" id="69355"/>
    <lineage>
        <taxon>Eukaryota</taxon>
        <taxon>Metazoa</taxon>
        <taxon>Ecdysozoa</taxon>
        <taxon>Arthropoda</taxon>
        <taxon>Crustacea</taxon>
        <taxon>Oligostraca</taxon>
        <taxon>Ostracoda</taxon>
        <taxon>Podocopa</taxon>
        <taxon>Podocopida</taxon>
        <taxon>Darwinulocopina</taxon>
        <taxon>Darwinuloidea</taxon>
        <taxon>Darwinulidae</taxon>
        <taxon>Darwinula</taxon>
    </lineage>
</organism>
<feature type="region of interest" description="Disordered" evidence="7">
    <location>
        <begin position="38"/>
        <end position="98"/>
    </location>
</feature>
<dbReference type="PANTHER" id="PTHR11988">
    <property type="entry name" value="THYROTROPH EMBRYONIC FACTOR RELATED"/>
    <property type="match status" value="1"/>
</dbReference>
<feature type="compositionally biased region" description="Basic and acidic residues" evidence="7">
    <location>
        <begin position="289"/>
        <end position="335"/>
    </location>
</feature>
<dbReference type="OrthoDB" id="6022300at2759"/>
<dbReference type="InterPro" id="IPR040223">
    <property type="entry name" value="PAR_bZIP"/>
</dbReference>
<evidence type="ECO:0000256" key="1">
    <source>
        <dbReference type="ARBA" id="ARBA00004123"/>
    </source>
</evidence>
<evidence type="ECO:0000256" key="3">
    <source>
        <dbReference type="ARBA" id="ARBA00023015"/>
    </source>
</evidence>
<proteinExistence type="inferred from homology"/>
<dbReference type="FunFam" id="1.20.5.170:FF:000025">
    <property type="entry name" value="nuclear factor interleukin-3-regulated protein-like"/>
    <property type="match status" value="1"/>
</dbReference>
<evidence type="ECO:0000259" key="8">
    <source>
        <dbReference type="PROSITE" id="PS50217"/>
    </source>
</evidence>
<dbReference type="GO" id="GO:0000981">
    <property type="term" value="F:DNA-binding transcription factor activity, RNA polymerase II-specific"/>
    <property type="evidence" value="ECO:0007669"/>
    <property type="project" value="TreeGrafter"/>
</dbReference>
<dbReference type="AlphaFoldDB" id="A0A7R8X070"/>
<evidence type="ECO:0000256" key="2">
    <source>
        <dbReference type="ARBA" id="ARBA00006079"/>
    </source>
</evidence>
<dbReference type="InterPro" id="IPR004827">
    <property type="entry name" value="bZIP"/>
</dbReference>
<comment type="subcellular location">
    <subcellularLocation>
        <location evidence="1">Nucleus</location>
    </subcellularLocation>
</comment>
<evidence type="ECO:0000256" key="7">
    <source>
        <dbReference type="SAM" id="MobiDB-lite"/>
    </source>
</evidence>
<sequence>MFPRFLMATRLIGDKGRHPLFMGTPPPARAFAPIHPAEDQPLDFSTKRSYGSWESKSPIMSDGSSNDEHNGGTPMGRGGYASPESQAISSPEPTPLSEMPQLRSRLAMSPGPACAAMGPLVQSLGFFQSETGSPSTSSAGGLGLPGLDPSVMTSSLLSSPLSLPVPTSLPLIMNGKNSTSGKTTRPFKAYPRDPLSVPLGFYGLPAAGIPGISSAEVVLQQASNEAYSKFREQMLASVQAAKRRSDSVTIKRNAEYAGSPPSMPTGSKEKEKEKGNESGGETSSVDVRPASRDSTSGEKRKLEEDQGTNKDEAYWERRRKNNEAAKRSREARRAKEDEIAIRAAFLEQENLKLRIEVAALKSETAKLRCMLFNS</sequence>
<dbReference type="PANTHER" id="PTHR11988:SF56">
    <property type="entry name" value="TRANSCRIPTION FACTOR CES-2"/>
    <property type="match status" value="1"/>
</dbReference>
<dbReference type="InterPro" id="IPR046347">
    <property type="entry name" value="bZIP_sf"/>
</dbReference>
<accession>A0A7R8X070</accession>
<evidence type="ECO:0000256" key="6">
    <source>
        <dbReference type="ARBA" id="ARBA00023242"/>
    </source>
</evidence>
<keyword evidence="10" id="KW-1185">Reference proteome</keyword>
<reference evidence="9" key="1">
    <citation type="submission" date="2020-11" db="EMBL/GenBank/DDBJ databases">
        <authorList>
            <person name="Tran Van P."/>
        </authorList>
    </citation>
    <scope>NUCLEOTIDE SEQUENCE</scope>
</reference>
<name>A0A7R8X070_9CRUS</name>
<feature type="domain" description="BZIP" evidence="8">
    <location>
        <begin position="311"/>
        <end position="368"/>
    </location>
</feature>
<keyword evidence="3" id="KW-0805">Transcription regulation</keyword>
<gene>
    <name evidence="9" type="ORF">DSTB1V02_LOCUS1533</name>
</gene>
<dbReference type="SMART" id="SM00338">
    <property type="entry name" value="BRLZ"/>
    <property type="match status" value="1"/>
</dbReference>
<keyword evidence="4" id="KW-0238">DNA-binding</keyword>
<dbReference type="Proteomes" id="UP000677054">
    <property type="component" value="Unassembled WGS sequence"/>
</dbReference>
<evidence type="ECO:0000256" key="4">
    <source>
        <dbReference type="ARBA" id="ARBA00023125"/>
    </source>
</evidence>